<sequence length="192" mass="21308">MNQSTAEYTPADEPSWLRCRVLSFLSTPYFDDVLRAKPVIAAPGFELVVRGGGGAVVGIMDVAVEGELATVETVAVHPDHQRRGIGRALFAAARERARAAGARTLDAWTRDDPDTLAWYRAMGFAESSHYLHVYADRYTDPGEPDRAVAVQWPGLRPMALFLHAALAEERAMREQFARVHVCRRFALDLGER</sequence>
<gene>
    <name evidence="4" type="ORF">FHX73_1214</name>
</gene>
<name>A0A561TUW3_9ACTN</name>
<comment type="caution">
    <text evidence="4">The sequence shown here is derived from an EMBL/GenBank/DDBJ whole genome shotgun (WGS) entry which is preliminary data.</text>
</comment>
<organism evidence="4 5">
    <name type="scientific">Kitasatospora viridis</name>
    <dbReference type="NCBI Taxonomy" id="281105"/>
    <lineage>
        <taxon>Bacteria</taxon>
        <taxon>Bacillati</taxon>
        <taxon>Actinomycetota</taxon>
        <taxon>Actinomycetes</taxon>
        <taxon>Kitasatosporales</taxon>
        <taxon>Streptomycetaceae</taxon>
        <taxon>Kitasatospora</taxon>
    </lineage>
</organism>
<dbReference type="PROSITE" id="PS51186">
    <property type="entry name" value="GNAT"/>
    <property type="match status" value="1"/>
</dbReference>
<dbReference type="AlphaFoldDB" id="A0A561TUW3"/>
<dbReference type="GO" id="GO:0016747">
    <property type="term" value="F:acyltransferase activity, transferring groups other than amino-acyl groups"/>
    <property type="evidence" value="ECO:0007669"/>
    <property type="project" value="InterPro"/>
</dbReference>
<dbReference type="InterPro" id="IPR016181">
    <property type="entry name" value="Acyl_CoA_acyltransferase"/>
</dbReference>
<dbReference type="InterPro" id="IPR000182">
    <property type="entry name" value="GNAT_dom"/>
</dbReference>
<dbReference type="RefSeq" id="WP_246213906.1">
    <property type="nucleotide sequence ID" value="NZ_BAAAMZ010000002.1"/>
</dbReference>
<evidence type="ECO:0000259" key="3">
    <source>
        <dbReference type="PROSITE" id="PS51186"/>
    </source>
</evidence>
<dbReference type="EMBL" id="VIWT01000002">
    <property type="protein sequence ID" value="TWF90902.1"/>
    <property type="molecule type" value="Genomic_DNA"/>
</dbReference>
<dbReference type="InterPro" id="IPR050832">
    <property type="entry name" value="Bact_Acetyltransf"/>
</dbReference>
<dbReference type="PANTHER" id="PTHR43877">
    <property type="entry name" value="AMINOALKYLPHOSPHONATE N-ACETYLTRANSFERASE-RELATED-RELATED"/>
    <property type="match status" value="1"/>
</dbReference>
<dbReference type="Proteomes" id="UP000317940">
    <property type="component" value="Unassembled WGS sequence"/>
</dbReference>
<keyword evidence="1 4" id="KW-0808">Transferase</keyword>
<reference evidence="4 5" key="1">
    <citation type="submission" date="2019-06" db="EMBL/GenBank/DDBJ databases">
        <title>Sequencing the genomes of 1000 actinobacteria strains.</title>
        <authorList>
            <person name="Klenk H.-P."/>
        </authorList>
    </citation>
    <scope>NUCLEOTIDE SEQUENCE [LARGE SCALE GENOMIC DNA]</scope>
    <source>
        <strain evidence="4 5">DSM 44826</strain>
    </source>
</reference>
<evidence type="ECO:0000313" key="4">
    <source>
        <dbReference type="EMBL" id="TWF90902.1"/>
    </source>
</evidence>
<accession>A0A561TUW3</accession>
<dbReference type="Pfam" id="PF13508">
    <property type="entry name" value="Acetyltransf_7"/>
    <property type="match status" value="1"/>
</dbReference>
<evidence type="ECO:0000256" key="2">
    <source>
        <dbReference type="ARBA" id="ARBA00023315"/>
    </source>
</evidence>
<feature type="domain" description="N-acetyltransferase" evidence="3">
    <location>
        <begin position="3"/>
        <end position="143"/>
    </location>
</feature>
<evidence type="ECO:0000313" key="5">
    <source>
        <dbReference type="Proteomes" id="UP000317940"/>
    </source>
</evidence>
<keyword evidence="2" id="KW-0012">Acyltransferase</keyword>
<protein>
    <submittedName>
        <fullName evidence="4">Acetyltransferase (GNAT) family protein</fullName>
    </submittedName>
</protein>
<dbReference type="Gene3D" id="3.40.630.30">
    <property type="match status" value="1"/>
</dbReference>
<evidence type="ECO:0000256" key="1">
    <source>
        <dbReference type="ARBA" id="ARBA00022679"/>
    </source>
</evidence>
<dbReference type="SUPFAM" id="SSF55729">
    <property type="entry name" value="Acyl-CoA N-acyltransferases (Nat)"/>
    <property type="match status" value="1"/>
</dbReference>
<keyword evidence="5" id="KW-1185">Reference proteome</keyword>
<proteinExistence type="predicted"/>